<evidence type="ECO:0000256" key="5">
    <source>
        <dbReference type="ARBA" id="ARBA00022801"/>
    </source>
</evidence>
<dbReference type="Pfam" id="PF01546">
    <property type="entry name" value="Peptidase_M20"/>
    <property type="match status" value="1"/>
</dbReference>
<evidence type="ECO:0000256" key="3">
    <source>
        <dbReference type="ARBA" id="ARBA00011738"/>
    </source>
</evidence>
<keyword evidence="6" id="KW-0464">Manganese</keyword>
<evidence type="ECO:0000256" key="6">
    <source>
        <dbReference type="ARBA" id="ARBA00023211"/>
    </source>
</evidence>
<dbReference type="Proteomes" id="UP001247805">
    <property type="component" value="Unassembled WGS sequence"/>
</dbReference>
<evidence type="ECO:0000259" key="7">
    <source>
        <dbReference type="Pfam" id="PF07687"/>
    </source>
</evidence>
<comment type="subunit">
    <text evidence="3">Homodimer.</text>
</comment>
<dbReference type="EMBL" id="JAWDIO010000002">
    <property type="protein sequence ID" value="MDU0355060.1"/>
    <property type="molecule type" value="Genomic_DNA"/>
</dbReference>
<evidence type="ECO:0000256" key="2">
    <source>
        <dbReference type="ARBA" id="ARBA00006153"/>
    </source>
</evidence>
<dbReference type="InterPro" id="IPR010158">
    <property type="entry name" value="Amidase_Cbmase"/>
</dbReference>
<protein>
    <submittedName>
        <fullName evidence="8">Allantoate amidohydrolase</fullName>
    </submittedName>
</protein>
<dbReference type="RefSeq" id="WP_316026617.1">
    <property type="nucleotide sequence ID" value="NZ_JAWDIO010000002.1"/>
</dbReference>
<dbReference type="InterPro" id="IPR011650">
    <property type="entry name" value="Peptidase_M20_dimer"/>
</dbReference>
<evidence type="ECO:0000256" key="1">
    <source>
        <dbReference type="ARBA" id="ARBA00001936"/>
    </source>
</evidence>
<evidence type="ECO:0000313" key="8">
    <source>
        <dbReference type="EMBL" id="MDU0355060.1"/>
    </source>
</evidence>
<dbReference type="Gene3D" id="3.30.70.360">
    <property type="match status" value="1"/>
</dbReference>
<dbReference type="NCBIfam" id="NF006775">
    <property type="entry name" value="PRK09290.2-5"/>
    <property type="match status" value="1"/>
</dbReference>
<dbReference type="PANTHER" id="PTHR32494:SF19">
    <property type="entry name" value="ALLANTOATE DEIMINASE-RELATED"/>
    <property type="match status" value="1"/>
</dbReference>
<sequence length="417" mass="45134">MMHILEDSVAQKYSQTALDHCDELAQVSELEEGILRQYLTSKHKAGNQLVEKWMQQEGLKTWQDQAGNQWGRLPCKDPDAPSLILGSHLDTVPNAGAYDGILGVMLGLELMKIAKANQLALPFHLDLVGFVDEEGTRFATTLIGSSAIAGSFNSQWLEVKDRDGVTMADAMQQFGLEPSEVINATLDPEKVLAYWEVHIEQGPVLEAKDLQVGVVTAIAGAKRAVISYTGITGHAGTSPMNLRKDSLAAIAELTLAIETIALNCTHQEVATVGKISAKPGATNVIAGYSEMTLDARAQNDQDLEVLLNKIVDKAKLIAEKRELLLTWKWTHQAEAVQCDQNIQDLLATACEENNLPVFHLASGAGHDGMAVAKICPIGMLFIRSPGGVSHHPSESVMKDDVTQALKVMYSALSSYAV</sequence>
<keyword evidence="5" id="KW-0378">Hydrolase</keyword>
<comment type="similarity">
    <text evidence="2">Belongs to the peptidase M20 family.</text>
</comment>
<keyword evidence="9" id="KW-1185">Reference proteome</keyword>
<evidence type="ECO:0000256" key="4">
    <source>
        <dbReference type="ARBA" id="ARBA00022723"/>
    </source>
</evidence>
<dbReference type="CDD" id="cd03884">
    <property type="entry name" value="M20_bAS"/>
    <property type="match status" value="1"/>
</dbReference>
<gene>
    <name evidence="8" type="ORF">RS130_15175</name>
</gene>
<dbReference type="InterPro" id="IPR036264">
    <property type="entry name" value="Bact_exopeptidase_dim_dom"/>
</dbReference>
<organism evidence="8 9">
    <name type="scientific">Paraglaciecola aquimarina</name>
    <dbReference type="NCBI Taxonomy" id="1235557"/>
    <lineage>
        <taxon>Bacteria</taxon>
        <taxon>Pseudomonadati</taxon>
        <taxon>Pseudomonadota</taxon>
        <taxon>Gammaproteobacteria</taxon>
        <taxon>Alteromonadales</taxon>
        <taxon>Alteromonadaceae</taxon>
        <taxon>Paraglaciecola</taxon>
    </lineage>
</organism>
<evidence type="ECO:0000313" key="9">
    <source>
        <dbReference type="Proteomes" id="UP001247805"/>
    </source>
</evidence>
<dbReference type="SUPFAM" id="SSF53187">
    <property type="entry name" value="Zn-dependent exopeptidases"/>
    <property type="match status" value="1"/>
</dbReference>
<comment type="caution">
    <text evidence="8">The sequence shown here is derived from an EMBL/GenBank/DDBJ whole genome shotgun (WGS) entry which is preliminary data.</text>
</comment>
<proteinExistence type="inferred from homology"/>
<feature type="domain" description="Peptidase M20 dimerisation" evidence="7">
    <location>
        <begin position="219"/>
        <end position="319"/>
    </location>
</feature>
<comment type="cofactor">
    <cofactor evidence="1">
        <name>Mn(2+)</name>
        <dbReference type="ChEBI" id="CHEBI:29035"/>
    </cofactor>
</comment>
<dbReference type="PANTHER" id="PTHR32494">
    <property type="entry name" value="ALLANTOATE DEIMINASE-RELATED"/>
    <property type="match status" value="1"/>
</dbReference>
<dbReference type="Gene3D" id="3.40.630.10">
    <property type="entry name" value="Zn peptidases"/>
    <property type="match status" value="1"/>
</dbReference>
<accession>A0ABU3SYG7</accession>
<dbReference type="PIRSF" id="PIRSF001235">
    <property type="entry name" value="Amidase_carbamoylase"/>
    <property type="match status" value="1"/>
</dbReference>
<name>A0ABU3SYG7_9ALTE</name>
<dbReference type="InterPro" id="IPR002933">
    <property type="entry name" value="Peptidase_M20"/>
</dbReference>
<dbReference type="SUPFAM" id="SSF55031">
    <property type="entry name" value="Bacterial exopeptidase dimerisation domain"/>
    <property type="match status" value="1"/>
</dbReference>
<reference evidence="8 9" key="1">
    <citation type="submission" date="2023-10" db="EMBL/GenBank/DDBJ databases">
        <title>Glaciecola aquimarina strain GGW-M5 nov., isolated from a coastal seawater.</title>
        <authorList>
            <person name="Bayburt H."/>
            <person name="Kim J.M."/>
            <person name="Choi B.J."/>
            <person name="Jeon C.O."/>
        </authorList>
    </citation>
    <scope>NUCLEOTIDE SEQUENCE [LARGE SCALE GENOMIC DNA]</scope>
    <source>
        <strain evidence="8 9">KCTC 32108</strain>
    </source>
</reference>
<dbReference type="Pfam" id="PF07687">
    <property type="entry name" value="M20_dimer"/>
    <property type="match status" value="1"/>
</dbReference>
<keyword evidence="4" id="KW-0479">Metal-binding</keyword>
<dbReference type="NCBIfam" id="TIGR01879">
    <property type="entry name" value="hydantase"/>
    <property type="match status" value="1"/>
</dbReference>